<feature type="transmembrane region" description="Helical" evidence="6">
    <location>
        <begin position="51"/>
        <end position="74"/>
    </location>
</feature>
<name>A0A9N9WVS5_9DIPT</name>
<dbReference type="SMART" id="SM00014">
    <property type="entry name" value="acidPPc"/>
    <property type="match status" value="1"/>
</dbReference>
<gene>
    <name evidence="8" type="ORF">CHIRRI_LOCUS10907</name>
</gene>
<evidence type="ECO:0000313" key="8">
    <source>
        <dbReference type="EMBL" id="CAG9808061.1"/>
    </source>
</evidence>
<evidence type="ECO:0000256" key="3">
    <source>
        <dbReference type="ARBA" id="ARBA00022692"/>
    </source>
</evidence>
<dbReference type="CDD" id="cd03390">
    <property type="entry name" value="PAP2_containing_1_like"/>
    <property type="match status" value="1"/>
</dbReference>
<dbReference type="EMBL" id="OU895879">
    <property type="protein sequence ID" value="CAG9808061.1"/>
    <property type="molecule type" value="Genomic_DNA"/>
</dbReference>
<feature type="transmembrane region" description="Helical" evidence="6">
    <location>
        <begin position="179"/>
        <end position="197"/>
    </location>
</feature>
<feature type="transmembrane region" description="Helical" evidence="6">
    <location>
        <begin position="150"/>
        <end position="167"/>
    </location>
</feature>
<evidence type="ECO:0000256" key="2">
    <source>
        <dbReference type="ARBA" id="ARBA00008816"/>
    </source>
</evidence>
<dbReference type="SUPFAM" id="SSF48317">
    <property type="entry name" value="Acid phosphatase/Vanadium-dependent haloperoxidase"/>
    <property type="match status" value="1"/>
</dbReference>
<dbReference type="AlphaFoldDB" id="A0A9N9WVS5"/>
<evidence type="ECO:0000256" key="1">
    <source>
        <dbReference type="ARBA" id="ARBA00004141"/>
    </source>
</evidence>
<keyword evidence="3 6" id="KW-0812">Transmembrane</keyword>
<dbReference type="PANTHER" id="PTHR10165">
    <property type="entry name" value="LIPID PHOSPHATE PHOSPHATASE"/>
    <property type="match status" value="1"/>
</dbReference>
<reference evidence="8" key="1">
    <citation type="submission" date="2022-01" db="EMBL/GenBank/DDBJ databases">
        <authorList>
            <person name="King R."/>
        </authorList>
    </citation>
    <scope>NUCLEOTIDE SEQUENCE</scope>
</reference>
<feature type="domain" description="Phosphatidic acid phosphatase type 2/haloperoxidase" evidence="7">
    <location>
        <begin position="87"/>
        <end position="224"/>
    </location>
</feature>
<dbReference type="Pfam" id="PF01569">
    <property type="entry name" value="PAP2"/>
    <property type="match status" value="1"/>
</dbReference>
<feature type="transmembrane region" description="Helical" evidence="6">
    <location>
        <begin position="209"/>
        <end position="228"/>
    </location>
</feature>
<feature type="transmembrane region" description="Helical" evidence="6">
    <location>
        <begin position="86"/>
        <end position="107"/>
    </location>
</feature>
<comment type="similarity">
    <text evidence="2">Belongs to the PA-phosphatase related phosphoesterase family.</text>
</comment>
<evidence type="ECO:0000313" key="9">
    <source>
        <dbReference type="Proteomes" id="UP001153620"/>
    </source>
</evidence>
<dbReference type="Proteomes" id="UP001153620">
    <property type="component" value="Chromosome 3"/>
</dbReference>
<dbReference type="GO" id="GO:0006644">
    <property type="term" value="P:phospholipid metabolic process"/>
    <property type="evidence" value="ECO:0007669"/>
    <property type="project" value="InterPro"/>
</dbReference>
<dbReference type="GO" id="GO:0046839">
    <property type="term" value="P:phospholipid dephosphorylation"/>
    <property type="evidence" value="ECO:0007669"/>
    <property type="project" value="TreeGrafter"/>
</dbReference>
<accession>A0A9N9WVS5</accession>
<dbReference type="GO" id="GO:0016020">
    <property type="term" value="C:membrane"/>
    <property type="evidence" value="ECO:0007669"/>
    <property type="project" value="UniProtKB-SubCell"/>
</dbReference>
<dbReference type="Gene3D" id="1.20.144.10">
    <property type="entry name" value="Phosphatidic acid phosphatase type 2/haloperoxidase"/>
    <property type="match status" value="1"/>
</dbReference>
<dbReference type="GO" id="GO:0008195">
    <property type="term" value="F:phosphatidate phosphatase activity"/>
    <property type="evidence" value="ECO:0007669"/>
    <property type="project" value="TreeGrafter"/>
</dbReference>
<sequence length="260" mass="30296">MRNKTIHLYLEVIIRIILVVTFFKLETVEPFQRKILANDLWNYRYPNRESYVPITILWPIVVLIPLSIFILNLIITRHVKDFKSALLGYSLSFGLNGVIIDTIKLLVGRPRPDYFARCWPDGVMNSEQVCTGEYWSVIDGRKSFPSGHSSFSFATLGFLSFYLMGKLRIFSEEGRGKSYRLICCFLPLKTALLIAISRTMDYHHWKEDVIVGSLIGLLLAYLCYRQYFPSFSSKKSNLCYELHERTPITDELLEKDIKWI</sequence>
<dbReference type="OrthoDB" id="10030083at2759"/>
<organism evidence="8 9">
    <name type="scientific">Chironomus riparius</name>
    <dbReference type="NCBI Taxonomy" id="315576"/>
    <lineage>
        <taxon>Eukaryota</taxon>
        <taxon>Metazoa</taxon>
        <taxon>Ecdysozoa</taxon>
        <taxon>Arthropoda</taxon>
        <taxon>Hexapoda</taxon>
        <taxon>Insecta</taxon>
        <taxon>Pterygota</taxon>
        <taxon>Neoptera</taxon>
        <taxon>Endopterygota</taxon>
        <taxon>Diptera</taxon>
        <taxon>Nematocera</taxon>
        <taxon>Chironomoidea</taxon>
        <taxon>Chironomidae</taxon>
        <taxon>Chironominae</taxon>
        <taxon>Chironomus</taxon>
    </lineage>
</organism>
<reference evidence="8" key="2">
    <citation type="submission" date="2022-10" db="EMBL/GenBank/DDBJ databases">
        <authorList>
            <consortium name="ENA_rothamsted_submissions"/>
            <consortium name="culmorum"/>
            <person name="King R."/>
        </authorList>
    </citation>
    <scope>NUCLEOTIDE SEQUENCE</scope>
</reference>
<keyword evidence="9" id="KW-1185">Reference proteome</keyword>
<protein>
    <recommendedName>
        <fullName evidence="7">Phosphatidic acid phosphatase type 2/haloperoxidase domain-containing protein</fullName>
    </recommendedName>
</protein>
<keyword evidence="4 6" id="KW-1133">Transmembrane helix</keyword>
<evidence type="ECO:0000256" key="5">
    <source>
        <dbReference type="ARBA" id="ARBA00023136"/>
    </source>
</evidence>
<evidence type="ECO:0000256" key="4">
    <source>
        <dbReference type="ARBA" id="ARBA00022989"/>
    </source>
</evidence>
<comment type="subcellular location">
    <subcellularLocation>
        <location evidence="1">Membrane</location>
        <topology evidence="1">Multi-pass membrane protein</topology>
    </subcellularLocation>
</comment>
<evidence type="ECO:0000256" key="6">
    <source>
        <dbReference type="SAM" id="Phobius"/>
    </source>
</evidence>
<dbReference type="InterPro" id="IPR043216">
    <property type="entry name" value="PAP-like"/>
</dbReference>
<keyword evidence="5 6" id="KW-0472">Membrane</keyword>
<dbReference type="InterPro" id="IPR000326">
    <property type="entry name" value="PAP2/HPO"/>
</dbReference>
<proteinExistence type="inferred from homology"/>
<evidence type="ECO:0000259" key="7">
    <source>
        <dbReference type="SMART" id="SM00014"/>
    </source>
</evidence>
<dbReference type="InterPro" id="IPR036938">
    <property type="entry name" value="PAP2/HPO_sf"/>
</dbReference>
<dbReference type="PANTHER" id="PTHR10165:SF35">
    <property type="entry name" value="RE23632P"/>
    <property type="match status" value="1"/>
</dbReference>